<accession>A0ABW5KCU8</accession>
<protein>
    <submittedName>
        <fullName evidence="3">TIGR03885 family FMN-dependent LLM class oxidoreductase</fullName>
        <ecNumber evidence="3">1.-.-.-</ecNumber>
    </submittedName>
</protein>
<evidence type="ECO:0000313" key="3">
    <source>
        <dbReference type="EMBL" id="MFD2546749.1"/>
    </source>
</evidence>
<organism evidence="3 4">
    <name type="scientific">Sphingobacterium suaedae</name>
    <dbReference type="NCBI Taxonomy" id="1686402"/>
    <lineage>
        <taxon>Bacteria</taxon>
        <taxon>Pseudomonadati</taxon>
        <taxon>Bacteroidota</taxon>
        <taxon>Sphingobacteriia</taxon>
        <taxon>Sphingobacteriales</taxon>
        <taxon>Sphingobacteriaceae</taxon>
        <taxon>Sphingobacterium</taxon>
    </lineage>
</organism>
<dbReference type="NCBIfam" id="TIGR03557">
    <property type="entry name" value="F420_G6P_family"/>
    <property type="match status" value="1"/>
</dbReference>
<dbReference type="Gene3D" id="3.20.20.30">
    <property type="entry name" value="Luciferase-like domain"/>
    <property type="match status" value="1"/>
</dbReference>
<dbReference type="InterPro" id="IPR019945">
    <property type="entry name" value="F420_G6P_DH-rel"/>
</dbReference>
<dbReference type="InterPro" id="IPR023907">
    <property type="entry name" value="Non-F420_Flavin_OxRdtase"/>
</dbReference>
<evidence type="ECO:0000313" key="4">
    <source>
        <dbReference type="Proteomes" id="UP001597545"/>
    </source>
</evidence>
<keyword evidence="1 3" id="KW-0560">Oxidoreductase</keyword>
<feature type="domain" description="Luciferase-like" evidence="2">
    <location>
        <begin position="6"/>
        <end position="290"/>
    </location>
</feature>
<dbReference type="GO" id="GO:0016491">
    <property type="term" value="F:oxidoreductase activity"/>
    <property type="evidence" value="ECO:0007669"/>
    <property type="project" value="UniProtKB-KW"/>
</dbReference>
<comment type="caution">
    <text evidence="3">The sequence shown here is derived from an EMBL/GenBank/DDBJ whole genome shotgun (WGS) entry which is preliminary data.</text>
</comment>
<dbReference type="Pfam" id="PF00296">
    <property type="entry name" value="Bac_luciferase"/>
    <property type="match status" value="1"/>
</dbReference>
<dbReference type="PANTHER" id="PTHR43244:SF1">
    <property type="entry name" value="5,10-METHYLENETETRAHYDROMETHANOPTERIN REDUCTASE"/>
    <property type="match status" value="1"/>
</dbReference>
<dbReference type="InterPro" id="IPR011251">
    <property type="entry name" value="Luciferase-like_dom"/>
</dbReference>
<dbReference type="InterPro" id="IPR036661">
    <property type="entry name" value="Luciferase-like_sf"/>
</dbReference>
<name>A0ABW5KCU8_9SPHI</name>
<dbReference type="InterPro" id="IPR050564">
    <property type="entry name" value="F420-G6PD/mer"/>
</dbReference>
<dbReference type="CDD" id="cd01097">
    <property type="entry name" value="Tetrahydromethanopterin_reductase"/>
    <property type="match status" value="1"/>
</dbReference>
<keyword evidence="4" id="KW-1185">Reference proteome</keyword>
<dbReference type="PANTHER" id="PTHR43244">
    <property type="match status" value="1"/>
</dbReference>
<dbReference type="NCBIfam" id="TIGR03885">
    <property type="entry name" value="flavin_revert"/>
    <property type="match status" value="1"/>
</dbReference>
<sequence length="316" mass="35365">MQIGYHASHEQFSPRDLLRLVQIAEQSGFQSILSSDHFHPWSQQDGQSGFAWSWLGAAMHATTMEFGIVNAPGQRYHPAIIAQAVATLDNMFPGRFWIALGSGQALNEQITGTGWPSKELRHKRLEACADVMRRLWKGENVTRHDDIRVQDAQLYTRPSCQPTVYGAALTVSTATWVGTWADGLITVNQDIPTLQAIIDGFRQHNPNGKLILKLQVSYNSSVETAVTSAWQAWRNNTLGHMLQADLPLPQQYDAAGIHITPRHVAQQVLAATDPSVYVDAIRRYKQMGFNKIILHNVNREQDSFLAFMGREVLPSI</sequence>
<dbReference type="SUPFAM" id="SSF51679">
    <property type="entry name" value="Bacterial luciferase-like"/>
    <property type="match status" value="1"/>
</dbReference>
<evidence type="ECO:0000259" key="2">
    <source>
        <dbReference type="Pfam" id="PF00296"/>
    </source>
</evidence>
<reference evidence="4" key="1">
    <citation type="journal article" date="2019" name="Int. J. Syst. Evol. Microbiol.">
        <title>The Global Catalogue of Microorganisms (GCM) 10K type strain sequencing project: providing services to taxonomists for standard genome sequencing and annotation.</title>
        <authorList>
            <consortium name="The Broad Institute Genomics Platform"/>
            <consortium name="The Broad Institute Genome Sequencing Center for Infectious Disease"/>
            <person name="Wu L."/>
            <person name="Ma J."/>
        </authorList>
    </citation>
    <scope>NUCLEOTIDE SEQUENCE [LARGE SCALE GENOMIC DNA]</scope>
    <source>
        <strain evidence="4">KCTC 42662</strain>
    </source>
</reference>
<evidence type="ECO:0000256" key="1">
    <source>
        <dbReference type="ARBA" id="ARBA00023002"/>
    </source>
</evidence>
<dbReference type="EMBL" id="JBHULR010000003">
    <property type="protein sequence ID" value="MFD2546749.1"/>
    <property type="molecule type" value="Genomic_DNA"/>
</dbReference>
<proteinExistence type="predicted"/>
<dbReference type="Proteomes" id="UP001597545">
    <property type="component" value="Unassembled WGS sequence"/>
</dbReference>
<dbReference type="EC" id="1.-.-.-" evidence="3"/>
<gene>
    <name evidence="3" type="ORF">ACFSR5_03710</name>
</gene>